<dbReference type="GO" id="GO:0046872">
    <property type="term" value="F:metal ion binding"/>
    <property type="evidence" value="ECO:0007669"/>
    <property type="project" value="UniProtKB-KW"/>
</dbReference>
<dbReference type="PROSITE" id="PS00723">
    <property type="entry name" value="POLYPRENYL_SYNTHASE_1"/>
    <property type="match status" value="1"/>
</dbReference>
<dbReference type="Pfam" id="PF00348">
    <property type="entry name" value="polyprenyl_synt"/>
    <property type="match status" value="1"/>
</dbReference>
<keyword evidence="3 7" id="KW-0808">Transferase</keyword>
<evidence type="ECO:0000256" key="5">
    <source>
        <dbReference type="ARBA" id="ARBA00022842"/>
    </source>
</evidence>
<reference evidence="9" key="1">
    <citation type="submission" date="2017-08" db="EMBL/GenBank/DDBJ databases">
        <title>A dynamic microbial community with high functional redundancy inhabits the cold, oxic subseafloor aquifer.</title>
        <authorList>
            <person name="Tully B.J."/>
            <person name="Wheat C.G."/>
            <person name="Glazer B.T."/>
            <person name="Huber J.A."/>
        </authorList>
    </citation>
    <scope>NUCLEOTIDE SEQUENCE [LARGE SCALE GENOMIC DNA]</scope>
</reference>
<dbReference type="InterPro" id="IPR008949">
    <property type="entry name" value="Isoprenoid_synthase_dom_sf"/>
</dbReference>
<comment type="cofactor">
    <cofactor evidence="1">
        <name>Mg(2+)</name>
        <dbReference type="ChEBI" id="CHEBI:18420"/>
    </cofactor>
</comment>
<dbReference type="PANTHER" id="PTHR43281">
    <property type="entry name" value="FARNESYL DIPHOSPHATE SYNTHASE"/>
    <property type="match status" value="1"/>
</dbReference>
<dbReference type="GO" id="GO:0016114">
    <property type="term" value="P:terpenoid biosynthetic process"/>
    <property type="evidence" value="ECO:0007669"/>
    <property type="project" value="UniProtKB-ARBA"/>
</dbReference>
<dbReference type="SUPFAM" id="SSF48576">
    <property type="entry name" value="Terpenoid synthases"/>
    <property type="match status" value="1"/>
</dbReference>
<gene>
    <name evidence="8" type="ORF">COC19_02995</name>
</gene>
<evidence type="ECO:0000313" key="9">
    <source>
        <dbReference type="Proteomes" id="UP000218172"/>
    </source>
</evidence>
<dbReference type="NCBIfam" id="NF045485">
    <property type="entry name" value="FPPsyn"/>
    <property type="match status" value="1"/>
</dbReference>
<dbReference type="Proteomes" id="UP000218172">
    <property type="component" value="Unassembled WGS sequence"/>
</dbReference>
<evidence type="ECO:0000313" key="8">
    <source>
        <dbReference type="EMBL" id="PCH62334.1"/>
    </source>
</evidence>
<evidence type="ECO:0000256" key="4">
    <source>
        <dbReference type="ARBA" id="ARBA00022723"/>
    </source>
</evidence>
<dbReference type="GO" id="GO:0008654">
    <property type="term" value="P:phospholipid biosynthetic process"/>
    <property type="evidence" value="ECO:0007669"/>
    <property type="project" value="UniProtKB-ARBA"/>
</dbReference>
<protein>
    <submittedName>
        <fullName evidence="8">Geranyl transferase</fullName>
    </submittedName>
</protein>
<dbReference type="InterPro" id="IPR033749">
    <property type="entry name" value="Polyprenyl_synt_CS"/>
</dbReference>
<keyword evidence="6" id="KW-0414">Isoprene biosynthesis</keyword>
<proteinExistence type="inferred from homology"/>
<dbReference type="PROSITE" id="PS00444">
    <property type="entry name" value="POLYPRENYL_SYNTHASE_2"/>
    <property type="match status" value="1"/>
</dbReference>
<organism evidence="8 9">
    <name type="scientific">SAR86 cluster bacterium</name>
    <dbReference type="NCBI Taxonomy" id="2030880"/>
    <lineage>
        <taxon>Bacteria</taxon>
        <taxon>Pseudomonadati</taxon>
        <taxon>Pseudomonadota</taxon>
        <taxon>Gammaproteobacteria</taxon>
        <taxon>SAR86 cluster</taxon>
    </lineage>
</organism>
<evidence type="ECO:0000256" key="1">
    <source>
        <dbReference type="ARBA" id="ARBA00001946"/>
    </source>
</evidence>
<sequence length="313" mass="33486">MSQALSSLSSLSATLPLAEFIQLSQQRLESALKQSIHSTTAEPGLLEAMGYASLNGGKRVRPVLVYASALALSPAEQFTEHLDSLDQLACAVELIHCYSLVHDDLPAMDDDDLRRGRPTLHKAYDEATAILVGDALQALAFQQITQAGAFSADSRLDMLNTLCKAAGFEGMVAGQAFDYQAVGKQLSLQQLQTMHSLKTGALIQASISLGALSSPKLDSQQFDALSRYGDNIGLAFQVQDDILDVVGDTRTLGKPQGSDREQDKPTYVSLLGLAGAQQKAQQLADAAVAALEGFSAQAEPLRQLARFIVSRKH</sequence>
<comment type="similarity">
    <text evidence="2 7">Belongs to the FPP/GGPP synthase family.</text>
</comment>
<dbReference type="FunFam" id="1.10.600.10:FF:000001">
    <property type="entry name" value="Geranylgeranyl diphosphate synthase"/>
    <property type="match status" value="1"/>
</dbReference>
<comment type="caution">
    <text evidence="8">The sequence shown here is derived from an EMBL/GenBank/DDBJ whole genome shotgun (WGS) entry which is preliminary data.</text>
</comment>
<keyword evidence="5" id="KW-0460">Magnesium</keyword>
<dbReference type="GO" id="GO:0005737">
    <property type="term" value="C:cytoplasm"/>
    <property type="evidence" value="ECO:0007669"/>
    <property type="project" value="UniProtKB-ARBA"/>
</dbReference>
<dbReference type="GO" id="GO:0004659">
    <property type="term" value="F:prenyltransferase activity"/>
    <property type="evidence" value="ECO:0007669"/>
    <property type="project" value="InterPro"/>
</dbReference>
<dbReference type="InterPro" id="IPR000092">
    <property type="entry name" value="Polyprenyl_synt"/>
</dbReference>
<dbReference type="Gene3D" id="1.10.600.10">
    <property type="entry name" value="Farnesyl Diphosphate Synthase"/>
    <property type="match status" value="1"/>
</dbReference>
<dbReference type="EMBL" id="NVQR01000041">
    <property type="protein sequence ID" value="PCH62334.1"/>
    <property type="molecule type" value="Genomic_DNA"/>
</dbReference>
<name>A0A2A4MRJ1_9GAMM</name>
<dbReference type="AlphaFoldDB" id="A0A2A4MRJ1"/>
<dbReference type="SFLD" id="SFLDG01017">
    <property type="entry name" value="Polyprenyl_Transferase_Like"/>
    <property type="match status" value="1"/>
</dbReference>
<evidence type="ECO:0000256" key="7">
    <source>
        <dbReference type="RuleBase" id="RU004466"/>
    </source>
</evidence>
<dbReference type="InterPro" id="IPR053378">
    <property type="entry name" value="Prenyl_diphosphate_synthase"/>
</dbReference>
<evidence type="ECO:0000256" key="3">
    <source>
        <dbReference type="ARBA" id="ARBA00022679"/>
    </source>
</evidence>
<dbReference type="CDD" id="cd00685">
    <property type="entry name" value="Trans_IPPS_HT"/>
    <property type="match status" value="1"/>
</dbReference>
<evidence type="ECO:0000256" key="6">
    <source>
        <dbReference type="ARBA" id="ARBA00023229"/>
    </source>
</evidence>
<accession>A0A2A4MRJ1</accession>
<evidence type="ECO:0000256" key="2">
    <source>
        <dbReference type="ARBA" id="ARBA00006706"/>
    </source>
</evidence>
<keyword evidence="4" id="KW-0479">Metal-binding</keyword>
<dbReference type="PANTHER" id="PTHR43281:SF1">
    <property type="entry name" value="FARNESYL DIPHOSPHATE SYNTHASE"/>
    <property type="match status" value="1"/>
</dbReference>
<dbReference type="SFLD" id="SFLDS00005">
    <property type="entry name" value="Isoprenoid_Synthase_Type_I"/>
    <property type="match status" value="1"/>
</dbReference>